<feature type="region of interest" description="Disordered" evidence="1">
    <location>
        <begin position="194"/>
        <end position="239"/>
    </location>
</feature>
<name>A0ABC8AEI6_XYLFS</name>
<dbReference type="Gene3D" id="2.40.128.110">
    <property type="entry name" value="Lipid/polyisoprenoid-binding, YceI-like"/>
    <property type="match status" value="1"/>
</dbReference>
<dbReference type="PANTHER" id="PTHR34406:SF1">
    <property type="entry name" value="PROTEIN YCEI"/>
    <property type="match status" value="1"/>
</dbReference>
<sequence length="239" mass="26170">MFRVTLMLLALLLTVPLVGTAATTRYVLDPVHTRIMFVIDHAGISKALGTVSGSTGTLDFDPDNWSNAQLDVRIPLQRVDLGDAKWNKATLAQGLLDTAHYPEAHFVSTRVTATSPSNGQAIGQLTLHGITREVVLDITLYGIKRHPLPPFRRTAGFSANTTLSRSAFGINAWKSMIGDEVQLRIEVEAVRQGGTKKETTEQAVHQDTTTSSNAKESNATLHKTDTDKKQMSHRRGNWA</sequence>
<dbReference type="KEGG" id="xfh:XFHB_09085"/>
<accession>A0ABC8AEI6</accession>
<evidence type="ECO:0000313" key="4">
    <source>
        <dbReference type="EMBL" id="ALR06972.1"/>
    </source>
</evidence>
<dbReference type="AlphaFoldDB" id="A0ABC8AEI6"/>
<evidence type="ECO:0000259" key="3">
    <source>
        <dbReference type="SMART" id="SM00867"/>
    </source>
</evidence>
<proteinExistence type="predicted"/>
<evidence type="ECO:0000256" key="1">
    <source>
        <dbReference type="SAM" id="MobiDB-lite"/>
    </source>
</evidence>
<evidence type="ECO:0000256" key="2">
    <source>
        <dbReference type="SAM" id="SignalP"/>
    </source>
</evidence>
<gene>
    <name evidence="4" type="ORF">XFHB_09085</name>
</gene>
<dbReference type="Proteomes" id="UP000196980">
    <property type="component" value="Chromosome"/>
</dbReference>
<feature type="signal peptide" evidence="2">
    <location>
        <begin position="1"/>
        <end position="21"/>
    </location>
</feature>
<protein>
    <submittedName>
        <fullName evidence="4">Polyisoprenoid-binding protein</fullName>
    </submittedName>
</protein>
<dbReference type="Pfam" id="PF04264">
    <property type="entry name" value="YceI"/>
    <property type="match status" value="1"/>
</dbReference>
<dbReference type="SMART" id="SM00867">
    <property type="entry name" value="YceI"/>
    <property type="match status" value="1"/>
</dbReference>
<feature type="domain" description="Lipid/polyisoprenoid-binding YceI-like" evidence="3">
    <location>
        <begin position="25"/>
        <end position="190"/>
    </location>
</feature>
<dbReference type="InterPro" id="IPR036761">
    <property type="entry name" value="TTHA0802/YceI-like_sf"/>
</dbReference>
<dbReference type="RefSeq" id="WP_088572699.1">
    <property type="nucleotide sequence ID" value="NZ_CP009826.2"/>
</dbReference>
<feature type="compositionally biased region" description="Polar residues" evidence="1">
    <location>
        <begin position="201"/>
        <end position="221"/>
    </location>
</feature>
<organism evidence="4 5">
    <name type="scientific">Xylella fastidiosa</name>
    <dbReference type="NCBI Taxonomy" id="2371"/>
    <lineage>
        <taxon>Bacteria</taxon>
        <taxon>Pseudomonadati</taxon>
        <taxon>Pseudomonadota</taxon>
        <taxon>Gammaproteobacteria</taxon>
        <taxon>Lysobacterales</taxon>
        <taxon>Lysobacteraceae</taxon>
        <taxon>Xylella</taxon>
    </lineage>
</organism>
<feature type="chain" id="PRO_5044888643" evidence="2">
    <location>
        <begin position="22"/>
        <end position="239"/>
    </location>
</feature>
<dbReference type="SUPFAM" id="SSF101874">
    <property type="entry name" value="YceI-like"/>
    <property type="match status" value="1"/>
</dbReference>
<evidence type="ECO:0000313" key="5">
    <source>
        <dbReference type="Proteomes" id="UP000196980"/>
    </source>
</evidence>
<dbReference type="InterPro" id="IPR007372">
    <property type="entry name" value="Lipid/polyisoprenoid-bd_YceI"/>
</dbReference>
<reference evidence="5" key="1">
    <citation type="submission" date="2014-11" db="EMBL/GenBank/DDBJ databases">
        <title>Xylella fastidiosa Hib4 Genome Sequencing.</title>
        <authorList>
            <person name="Pierry P.M."/>
            <person name="da Silva A.M."/>
        </authorList>
    </citation>
    <scope>NUCLEOTIDE SEQUENCE [LARGE SCALE GENOMIC DNA]</scope>
    <source>
        <strain evidence="5">Hib4</strain>
    </source>
</reference>
<dbReference type="PANTHER" id="PTHR34406">
    <property type="entry name" value="PROTEIN YCEI"/>
    <property type="match status" value="1"/>
</dbReference>
<dbReference type="EMBL" id="CP009885">
    <property type="protein sequence ID" value="ALR06972.1"/>
    <property type="molecule type" value="Genomic_DNA"/>
</dbReference>
<keyword evidence="2" id="KW-0732">Signal</keyword>